<gene>
    <name evidence="1" type="ORF">SAMN05444274_105191</name>
</gene>
<dbReference type="PANTHER" id="PTHR12993:SF30">
    <property type="entry name" value="N-ACETYL-ALPHA-D-GLUCOSAMINYL L-MALATE DEACETYLASE 1"/>
    <property type="match status" value="1"/>
</dbReference>
<keyword evidence="2" id="KW-1185">Reference proteome</keyword>
<accession>A0A1M5BKT8</accession>
<evidence type="ECO:0000313" key="2">
    <source>
        <dbReference type="Proteomes" id="UP000184164"/>
    </source>
</evidence>
<dbReference type="AlphaFoldDB" id="A0A1M5BKT8"/>
<dbReference type="RefSeq" id="WP_073002055.1">
    <property type="nucleotide sequence ID" value="NZ_FQUM01000005.1"/>
</dbReference>
<dbReference type="Proteomes" id="UP000184164">
    <property type="component" value="Unassembled WGS sequence"/>
</dbReference>
<dbReference type="PANTHER" id="PTHR12993">
    <property type="entry name" value="N-ACETYLGLUCOSAMINYL-PHOSPHATIDYLINOSITOL DE-N-ACETYLASE-RELATED"/>
    <property type="match status" value="1"/>
</dbReference>
<dbReference type="InterPro" id="IPR003737">
    <property type="entry name" value="GlcNAc_PI_deacetylase-related"/>
</dbReference>
<dbReference type="Gene3D" id="3.40.50.10320">
    <property type="entry name" value="LmbE-like"/>
    <property type="match status" value="1"/>
</dbReference>
<dbReference type="InterPro" id="IPR024078">
    <property type="entry name" value="LmbE-like_dom_sf"/>
</dbReference>
<dbReference type="Pfam" id="PF02585">
    <property type="entry name" value="PIG-L"/>
    <property type="match status" value="1"/>
</dbReference>
<dbReference type="GO" id="GO:0016811">
    <property type="term" value="F:hydrolase activity, acting on carbon-nitrogen (but not peptide) bonds, in linear amides"/>
    <property type="evidence" value="ECO:0007669"/>
    <property type="project" value="TreeGrafter"/>
</dbReference>
<name>A0A1M5BKT8_9BACT</name>
<organism evidence="1 2">
    <name type="scientific">Mariniphaga anaerophila</name>
    <dbReference type="NCBI Taxonomy" id="1484053"/>
    <lineage>
        <taxon>Bacteria</taxon>
        <taxon>Pseudomonadati</taxon>
        <taxon>Bacteroidota</taxon>
        <taxon>Bacteroidia</taxon>
        <taxon>Marinilabiliales</taxon>
        <taxon>Prolixibacteraceae</taxon>
        <taxon>Mariniphaga</taxon>
    </lineage>
</organism>
<dbReference type="STRING" id="1484053.SAMN05444274_105191"/>
<protein>
    <submittedName>
        <fullName evidence="1">N-acetylglucosaminyl deacetylase, LmbE family</fullName>
    </submittedName>
</protein>
<reference evidence="1 2" key="1">
    <citation type="submission" date="2016-11" db="EMBL/GenBank/DDBJ databases">
        <authorList>
            <person name="Jaros S."/>
            <person name="Januszkiewicz K."/>
            <person name="Wedrychowicz H."/>
        </authorList>
    </citation>
    <scope>NUCLEOTIDE SEQUENCE [LARGE SCALE GENOMIC DNA]</scope>
    <source>
        <strain evidence="1 2">DSM 26910</strain>
    </source>
</reference>
<dbReference type="SUPFAM" id="SSF102588">
    <property type="entry name" value="LmbE-like"/>
    <property type="match status" value="1"/>
</dbReference>
<evidence type="ECO:0000313" key="1">
    <source>
        <dbReference type="EMBL" id="SHF43088.1"/>
    </source>
</evidence>
<dbReference type="OrthoDB" id="9790023at2"/>
<sequence length="212" mass="25069">MKIQFNKEKPLNILCLGAHCDDIEIGAGGTILKLQREYKIGQVVWVVFSSNEIRRQEAKKSADLFLKETTNKEIAINSFRDGFFPFQGIEIKEYFEEIKQKFSPDIIFTHFRDDRHQDHRIVSDLTWNTWRSHFILEYEIPKYDGDLGKPNFYVSLDEEDLATRNRILIKTFKSQSSKHWFDENMFNALPRLRGIESATQFAEAFYARKLFI</sequence>
<dbReference type="EMBL" id="FQUM01000005">
    <property type="protein sequence ID" value="SHF43088.1"/>
    <property type="molecule type" value="Genomic_DNA"/>
</dbReference>
<proteinExistence type="predicted"/>